<dbReference type="SUPFAM" id="SSF53474">
    <property type="entry name" value="alpha/beta-Hydrolases"/>
    <property type="match status" value="1"/>
</dbReference>
<dbReference type="Gene3D" id="2.60.40.2240">
    <property type="entry name" value="Acyl-CoA thioester hydrolase/BAAT N-terminal domain"/>
    <property type="match status" value="1"/>
</dbReference>
<dbReference type="InterPro" id="IPR016662">
    <property type="entry name" value="Acyl-CoA_thioEstase_long-chain"/>
</dbReference>
<dbReference type="GO" id="GO:0047617">
    <property type="term" value="F:fatty acyl-CoA hydrolase activity"/>
    <property type="evidence" value="ECO:0007669"/>
    <property type="project" value="TreeGrafter"/>
</dbReference>
<dbReference type="PANTHER" id="PTHR10824:SF4">
    <property type="entry name" value="ACYL-COENZYME A THIOESTERASE 1-LIKE"/>
    <property type="match status" value="1"/>
</dbReference>
<feature type="active site" description="Charge relay system" evidence="1">
    <location>
        <position position="338"/>
    </location>
</feature>
<keyword evidence="3" id="KW-0378">Hydrolase</keyword>
<evidence type="ECO:0000313" key="4">
    <source>
        <dbReference type="Proteomes" id="UP000619260"/>
    </source>
</evidence>
<dbReference type="Pfam" id="PF08840">
    <property type="entry name" value="BAAT_C"/>
    <property type="match status" value="1"/>
</dbReference>
<dbReference type="PANTHER" id="PTHR10824">
    <property type="entry name" value="ACYL-COENZYME A THIOESTERASE-RELATED"/>
    <property type="match status" value="1"/>
</dbReference>
<evidence type="ECO:0000259" key="2">
    <source>
        <dbReference type="Pfam" id="PF08840"/>
    </source>
</evidence>
<accession>A0A8J4DP59</accession>
<feature type="domain" description="BAAT/Acyl-CoA thioester hydrolase C-terminal" evidence="2">
    <location>
        <begin position="162"/>
        <end position="384"/>
    </location>
</feature>
<reference evidence="3" key="1">
    <citation type="submission" date="2021-01" db="EMBL/GenBank/DDBJ databases">
        <title>Whole genome shotgun sequence of Virgisporangium aliadipatigenens NBRC 105644.</title>
        <authorList>
            <person name="Komaki H."/>
            <person name="Tamura T."/>
        </authorList>
    </citation>
    <scope>NUCLEOTIDE SEQUENCE</scope>
    <source>
        <strain evidence="3">NBRC 105644</strain>
    </source>
</reference>
<dbReference type="InterPro" id="IPR029058">
    <property type="entry name" value="AB_hydrolase_fold"/>
</dbReference>
<dbReference type="Gene3D" id="3.40.50.1820">
    <property type="entry name" value="alpha/beta hydrolase"/>
    <property type="match status" value="1"/>
</dbReference>
<dbReference type="GO" id="GO:0006631">
    <property type="term" value="P:fatty acid metabolic process"/>
    <property type="evidence" value="ECO:0007669"/>
    <property type="project" value="TreeGrafter"/>
</dbReference>
<comment type="caution">
    <text evidence="3">The sequence shown here is derived from an EMBL/GenBank/DDBJ whole genome shotgun (WGS) entry which is preliminary data.</text>
</comment>
<name>A0A8J4DP59_9ACTN</name>
<evidence type="ECO:0000313" key="3">
    <source>
        <dbReference type="EMBL" id="GIJ45595.1"/>
    </source>
</evidence>
<protein>
    <submittedName>
        <fullName evidence="3">Palmitoyl-CoA hydrolase</fullName>
    </submittedName>
</protein>
<dbReference type="InterPro" id="IPR014940">
    <property type="entry name" value="BAAT_C"/>
</dbReference>
<dbReference type="PIRSF" id="PIRSF016521">
    <property type="entry name" value="Acyl-CoA_hydro"/>
    <property type="match status" value="1"/>
</dbReference>
<keyword evidence="4" id="KW-1185">Reference proteome</keyword>
<dbReference type="Proteomes" id="UP000619260">
    <property type="component" value="Unassembled WGS sequence"/>
</dbReference>
<feature type="active site" description="Charge relay system" evidence="1">
    <location>
        <position position="191"/>
    </location>
</feature>
<organism evidence="3 4">
    <name type="scientific">Virgisporangium aliadipatigenens</name>
    <dbReference type="NCBI Taxonomy" id="741659"/>
    <lineage>
        <taxon>Bacteria</taxon>
        <taxon>Bacillati</taxon>
        <taxon>Actinomycetota</taxon>
        <taxon>Actinomycetes</taxon>
        <taxon>Micromonosporales</taxon>
        <taxon>Micromonosporaceae</taxon>
        <taxon>Virgisporangium</taxon>
    </lineage>
</organism>
<dbReference type="AlphaFoldDB" id="A0A8J4DP59"/>
<gene>
    <name evidence="3" type="ORF">Val02_24810</name>
</gene>
<evidence type="ECO:0000256" key="1">
    <source>
        <dbReference type="PIRSR" id="PIRSR016521-1"/>
    </source>
</evidence>
<dbReference type="EMBL" id="BOPF01000007">
    <property type="protein sequence ID" value="GIJ45595.1"/>
    <property type="molecule type" value="Genomic_DNA"/>
</dbReference>
<sequence>MTIVVDGLPAGAAVTMRASQTDPTGTPWGAVETFTAGADGTVVPERPMRLITSMTPDADAPIATPDVLTLVAEVDAAPVAVVHVERLRVPDGLHRSDLGDGSVGVCYEPAGDATGLPGVLLLGGSEGGLHDTDAALLARHGFVVVALAYFGAAGLPPALVDVPLEYLARAVDRLAAHPRVDPSRVVVAGGSKGGEAALLVGAHFPAVRGVVSVVGSGVVTQGADFTLGSFLDIVSTPVAGWTLGGEPVPYLPHVVADEVRDAVAEGAPATLRAVFRPALELPTREAATIPVERINGPVLLLSTEDDQGYGPEFHEIAAARLAAHGRPHENVVYPGAGHLIAAPPYSPTTVSVLPGPGVLFDNGGTPEATAFAREDAWRRLREFVAGI</sequence>
<proteinExistence type="predicted"/>
<feature type="active site" description="Charge relay system" evidence="1">
    <location>
        <position position="306"/>
    </location>
</feature>
<dbReference type="InterPro" id="IPR042490">
    <property type="entry name" value="Thio_Ohase/BAAT_N"/>
</dbReference>
<dbReference type="GO" id="GO:0006637">
    <property type="term" value="P:acyl-CoA metabolic process"/>
    <property type="evidence" value="ECO:0007669"/>
    <property type="project" value="InterPro"/>
</dbReference>